<dbReference type="SMART" id="SM00091">
    <property type="entry name" value="PAS"/>
    <property type="match status" value="3"/>
</dbReference>
<dbReference type="PROSITE" id="PS50110">
    <property type="entry name" value="RESPONSE_REGULATORY"/>
    <property type="match status" value="1"/>
</dbReference>
<dbReference type="PRINTS" id="PR00344">
    <property type="entry name" value="BCTRLSENSOR"/>
</dbReference>
<name>A0A2R8A717_9RHOB</name>
<dbReference type="InterPro" id="IPR000014">
    <property type="entry name" value="PAS"/>
</dbReference>
<dbReference type="EMBL" id="OMKW01000001">
    <property type="protein sequence ID" value="SPF27972.1"/>
    <property type="molecule type" value="Genomic_DNA"/>
</dbReference>
<dbReference type="RefSeq" id="WP_108780726.1">
    <property type="nucleotide sequence ID" value="NZ_OMKW01000001.1"/>
</dbReference>
<keyword evidence="6 14" id="KW-0418">Kinase</keyword>
<dbReference type="SUPFAM" id="SSF47384">
    <property type="entry name" value="Homodimeric domain of signal transducing histidine kinase"/>
    <property type="match status" value="1"/>
</dbReference>
<feature type="domain" description="PAS" evidence="12">
    <location>
        <begin position="173"/>
        <end position="247"/>
    </location>
</feature>
<feature type="domain" description="Response regulatory" evidence="11">
    <location>
        <begin position="792"/>
        <end position="908"/>
    </location>
</feature>
<evidence type="ECO:0000256" key="1">
    <source>
        <dbReference type="ARBA" id="ARBA00000085"/>
    </source>
</evidence>
<dbReference type="InterPro" id="IPR000700">
    <property type="entry name" value="PAS-assoc_C"/>
</dbReference>
<dbReference type="InterPro" id="IPR001789">
    <property type="entry name" value="Sig_transdc_resp-reg_receiver"/>
</dbReference>
<feature type="domain" description="PAS" evidence="12">
    <location>
        <begin position="429"/>
        <end position="463"/>
    </location>
</feature>
<evidence type="ECO:0000259" key="10">
    <source>
        <dbReference type="PROSITE" id="PS50109"/>
    </source>
</evidence>
<dbReference type="Gene3D" id="3.30.565.10">
    <property type="entry name" value="Histidine kinase-like ATPase, C-terminal domain"/>
    <property type="match status" value="1"/>
</dbReference>
<dbReference type="SUPFAM" id="SSF55785">
    <property type="entry name" value="PYP-like sensor domain (PAS domain)"/>
    <property type="match status" value="3"/>
</dbReference>
<accession>A0A2R8A717</accession>
<dbReference type="SMART" id="SM00086">
    <property type="entry name" value="PAC"/>
    <property type="match status" value="1"/>
</dbReference>
<organism evidence="14 15">
    <name type="scientific">Pontivivens insulae</name>
    <dbReference type="NCBI Taxonomy" id="1639689"/>
    <lineage>
        <taxon>Bacteria</taxon>
        <taxon>Pseudomonadati</taxon>
        <taxon>Pseudomonadota</taxon>
        <taxon>Alphaproteobacteria</taxon>
        <taxon>Rhodobacterales</taxon>
        <taxon>Paracoccaceae</taxon>
        <taxon>Pontivivens</taxon>
    </lineage>
</organism>
<evidence type="ECO:0000256" key="4">
    <source>
        <dbReference type="ARBA" id="ARBA00022679"/>
    </source>
</evidence>
<evidence type="ECO:0000313" key="14">
    <source>
        <dbReference type="EMBL" id="SPF27972.1"/>
    </source>
</evidence>
<evidence type="ECO:0000256" key="5">
    <source>
        <dbReference type="ARBA" id="ARBA00022741"/>
    </source>
</evidence>
<dbReference type="GO" id="GO:0005524">
    <property type="term" value="F:ATP binding"/>
    <property type="evidence" value="ECO:0007669"/>
    <property type="project" value="UniProtKB-KW"/>
</dbReference>
<dbReference type="SUPFAM" id="SSF52172">
    <property type="entry name" value="CheY-like"/>
    <property type="match status" value="1"/>
</dbReference>
<dbReference type="PROSITE" id="PS50112">
    <property type="entry name" value="PAS"/>
    <property type="match status" value="2"/>
</dbReference>
<dbReference type="InterPro" id="IPR005467">
    <property type="entry name" value="His_kinase_dom"/>
</dbReference>
<evidence type="ECO:0000259" key="12">
    <source>
        <dbReference type="PROSITE" id="PS50112"/>
    </source>
</evidence>
<dbReference type="Pfam" id="PF00989">
    <property type="entry name" value="PAS"/>
    <property type="match status" value="1"/>
</dbReference>
<evidence type="ECO:0000313" key="15">
    <source>
        <dbReference type="Proteomes" id="UP000244932"/>
    </source>
</evidence>
<dbReference type="PROSITE" id="PS50113">
    <property type="entry name" value="PAC"/>
    <property type="match status" value="1"/>
</dbReference>
<proteinExistence type="predicted"/>
<dbReference type="InterPro" id="IPR036890">
    <property type="entry name" value="HATPase_C_sf"/>
</dbReference>
<dbReference type="OrthoDB" id="9796100at2"/>
<dbReference type="SUPFAM" id="SSF55874">
    <property type="entry name" value="ATPase domain of HSP90 chaperone/DNA topoisomerase II/histidine kinase"/>
    <property type="match status" value="1"/>
</dbReference>
<dbReference type="Pfam" id="PF00512">
    <property type="entry name" value="HisKA"/>
    <property type="match status" value="1"/>
</dbReference>
<evidence type="ECO:0000259" key="11">
    <source>
        <dbReference type="PROSITE" id="PS50110"/>
    </source>
</evidence>
<feature type="modified residue" description="4-aspartylphosphate" evidence="9">
    <location>
        <position position="843"/>
    </location>
</feature>
<keyword evidence="5" id="KW-0547">Nucleotide-binding</keyword>
<evidence type="ECO:0000256" key="6">
    <source>
        <dbReference type="ARBA" id="ARBA00022777"/>
    </source>
</evidence>
<evidence type="ECO:0000256" key="8">
    <source>
        <dbReference type="ARBA" id="ARBA00023012"/>
    </source>
</evidence>
<keyword evidence="8" id="KW-0902">Two-component regulatory system</keyword>
<evidence type="ECO:0000256" key="3">
    <source>
        <dbReference type="ARBA" id="ARBA00022553"/>
    </source>
</evidence>
<dbReference type="PROSITE" id="PS50109">
    <property type="entry name" value="HIS_KIN"/>
    <property type="match status" value="1"/>
</dbReference>
<evidence type="ECO:0000256" key="7">
    <source>
        <dbReference type="ARBA" id="ARBA00022840"/>
    </source>
</evidence>
<dbReference type="SMART" id="SM00387">
    <property type="entry name" value="HATPase_c"/>
    <property type="match status" value="1"/>
</dbReference>
<dbReference type="SMART" id="SM00388">
    <property type="entry name" value="HisKA"/>
    <property type="match status" value="1"/>
</dbReference>
<evidence type="ECO:0000259" key="13">
    <source>
        <dbReference type="PROSITE" id="PS50113"/>
    </source>
</evidence>
<dbReference type="GO" id="GO:0000155">
    <property type="term" value="F:phosphorelay sensor kinase activity"/>
    <property type="evidence" value="ECO:0007669"/>
    <property type="project" value="InterPro"/>
</dbReference>
<dbReference type="CDD" id="cd00130">
    <property type="entry name" value="PAS"/>
    <property type="match status" value="2"/>
</dbReference>
<dbReference type="PANTHER" id="PTHR43065:SF42">
    <property type="entry name" value="TWO-COMPONENT SENSOR PPRA"/>
    <property type="match status" value="1"/>
</dbReference>
<dbReference type="InterPro" id="IPR011006">
    <property type="entry name" value="CheY-like_superfamily"/>
</dbReference>
<dbReference type="Gene3D" id="1.10.287.130">
    <property type="match status" value="1"/>
</dbReference>
<evidence type="ECO:0000256" key="9">
    <source>
        <dbReference type="PROSITE-ProRule" id="PRU00169"/>
    </source>
</evidence>
<evidence type="ECO:0000256" key="2">
    <source>
        <dbReference type="ARBA" id="ARBA00012438"/>
    </source>
</evidence>
<comment type="catalytic activity">
    <reaction evidence="1">
        <text>ATP + protein L-histidine = ADP + protein N-phospho-L-histidine.</text>
        <dbReference type="EC" id="2.7.13.3"/>
    </reaction>
</comment>
<keyword evidence="3 9" id="KW-0597">Phosphoprotein</keyword>
<gene>
    <name evidence="14" type="primary">cckA_1</name>
    <name evidence="14" type="ORF">POI8812_00267</name>
</gene>
<dbReference type="Pfam" id="PF00072">
    <property type="entry name" value="Response_reg"/>
    <property type="match status" value="1"/>
</dbReference>
<dbReference type="NCBIfam" id="TIGR00229">
    <property type="entry name" value="sensory_box"/>
    <property type="match status" value="1"/>
</dbReference>
<sequence>MASDEALREALLELQTLRERETAAHTTTANLLACLEALNSAEDPRTGLRALLQVLVSRLNADQAMLVEGVGGMRTRVTISDGSTPAGAEIVFPFSPFRRQRNLMDLHAAGEWSSDALSFDDLNSVLVAPAGGELTLLVLAQEPAAFAALDSELASKVAPLAAQGWRSAKLVSENALLAATIQGSSSGFAISDARTDEKPLIYVNPAFEELSGYSAAEVLGRNCRFLTAEPENSPERRRLSATVAQNGRGRFLLRNKRKSGEGFWNELTLFPVLNEQDEVTHLVATQTDATVRVQAEEDRDAVRTRMEAALRATEDAFLIVEPDGQIIFANAAMREQFPSDTIGWARGSRFIDNWADYLNALPRAPAEELRVPDFARLAREGARREVSFPDGRSFLMNASRMEDGAFVVFATNITALKVAERVSLQQLAALDAALDGIALVDKSGRILSLNSAAVGLLGFRDQESAMGHKWPRRYVGAEPDMETPAIVARSGEREEERHEISLSPTRYGTVLVIRDVTARLREEDKARSLGEALAVAQRREAVSQITAGLAHDFNNVLSAIMGSASLISMDNNVHEKARGHAARVETAGRSAAKLVNRLLDMGTEAQDHSLFDLRSALTDLPDLLGSNLPGNQRLKIDAGPQALVVEGDMAELSQILLNMVLNARDAMGDSPGQITLSLSSHTPQRTTQEAVGVLEAGQHYALIEIQDEGAGIDADALPKLFDAYFSTKGAKGTGLGLAVAATQIRAMRGAIDVQSTLGEGTIMRLFCPLAELSEAAQQSDDTATDISLAGTTLLVVDDDSGVAEVLSAFLEAQGAEVATCEDPLDAAEALAEDPDSWSALITDYDMPGMNGGELVEHTRTVAPNVPIFVVTALARRTTDPRLRAENIAGLFAKPVDLRKLAEAISEALPGRD</sequence>
<keyword evidence="7" id="KW-0067">ATP-binding</keyword>
<dbReference type="GO" id="GO:0006355">
    <property type="term" value="P:regulation of DNA-templated transcription"/>
    <property type="evidence" value="ECO:0007669"/>
    <property type="project" value="InterPro"/>
</dbReference>
<dbReference type="PANTHER" id="PTHR43065">
    <property type="entry name" value="SENSOR HISTIDINE KINASE"/>
    <property type="match status" value="1"/>
</dbReference>
<dbReference type="Pfam" id="PF13426">
    <property type="entry name" value="PAS_9"/>
    <property type="match status" value="1"/>
</dbReference>
<dbReference type="Pfam" id="PF02518">
    <property type="entry name" value="HATPase_c"/>
    <property type="match status" value="1"/>
</dbReference>
<reference evidence="14 15" key="1">
    <citation type="submission" date="2018-03" db="EMBL/GenBank/DDBJ databases">
        <authorList>
            <person name="Keele B.F."/>
        </authorList>
    </citation>
    <scope>NUCLEOTIDE SEQUENCE [LARGE SCALE GENOMIC DNA]</scope>
    <source>
        <strain evidence="14 15">CeCT 8812</strain>
    </source>
</reference>
<dbReference type="Gene3D" id="3.40.50.2300">
    <property type="match status" value="1"/>
</dbReference>
<keyword evidence="4" id="KW-0808">Transferase</keyword>
<dbReference type="SMART" id="SM00448">
    <property type="entry name" value="REC"/>
    <property type="match status" value="1"/>
</dbReference>
<dbReference type="InterPro" id="IPR004358">
    <property type="entry name" value="Sig_transdc_His_kin-like_C"/>
</dbReference>
<dbReference type="AlphaFoldDB" id="A0A2R8A717"/>
<dbReference type="InterPro" id="IPR003594">
    <property type="entry name" value="HATPase_dom"/>
</dbReference>
<feature type="domain" description="Histidine kinase" evidence="10">
    <location>
        <begin position="548"/>
        <end position="771"/>
    </location>
</feature>
<dbReference type="CDD" id="cd00156">
    <property type="entry name" value="REC"/>
    <property type="match status" value="1"/>
</dbReference>
<protein>
    <recommendedName>
        <fullName evidence="2">histidine kinase</fullName>
        <ecNumber evidence="2">2.7.13.3</ecNumber>
    </recommendedName>
</protein>
<feature type="domain" description="PAC" evidence="13">
    <location>
        <begin position="245"/>
        <end position="301"/>
    </location>
</feature>
<dbReference type="InterPro" id="IPR003661">
    <property type="entry name" value="HisK_dim/P_dom"/>
</dbReference>
<dbReference type="Gene3D" id="3.30.450.20">
    <property type="entry name" value="PAS domain"/>
    <property type="match status" value="3"/>
</dbReference>
<keyword evidence="15" id="KW-1185">Reference proteome</keyword>
<dbReference type="InterPro" id="IPR001610">
    <property type="entry name" value="PAC"/>
</dbReference>
<dbReference type="InterPro" id="IPR035965">
    <property type="entry name" value="PAS-like_dom_sf"/>
</dbReference>
<dbReference type="EC" id="2.7.13.3" evidence="2"/>
<dbReference type="CDD" id="cd00082">
    <property type="entry name" value="HisKA"/>
    <property type="match status" value="1"/>
</dbReference>
<dbReference type="Proteomes" id="UP000244932">
    <property type="component" value="Unassembled WGS sequence"/>
</dbReference>
<dbReference type="InterPro" id="IPR013767">
    <property type="entry name" value="PAS_fold"/>
</dbReference>
<dbReference type="InterPro" id="IPR036097">
    <property type="entry name" value="HisK_dim/P_sf"/>
</dbReference>